<name>A0A7S3B0P0_9EUKA</name>
<reference evidence="1" key="1">
    <citation type="submission" date="2021-01" db="EMBL/GenBank/DDBJ databases">
        <authorList>
            <person name="Corre E."/>
            <person name="Pelletier E."/>
            <person name="Niang G."/>
            <person name="Scheremetjew M."/>
            <person name="Finn R."/>
            <person name="Kale V."/>
            <person name="Holt S."/>
            <person name="Cochrane G."/>
            <person name="Meng A."/>
            <person name="Brown T."/>
            <person name="Cohen L."/>
        </authorList>
    </citation>
    <scope>NUCLEOTIDE SEQUENCE</scope>
    <source>
        <strain evidence="1">CCMP281</strain>
    </source>
</reference>
<proteinExistence type="predicted"/>
<evidence type="ECO:0000313" key="1">
    <source>
        <dbReference type="EMBL" id="CAE0121267.1"/>
    </source>
</evidence>
<dbReference type="AlphaFoldDB" id="A0A7S3B0P0"/>
<protein>
    <submittedName>
        <fullName evidence="1">Uncharacterized protein</fullName>
    </submittedName>
</protein>
<organism evidence="1">
    <name type="scientific">Haptolina ericina</name>
    <dbReference type="NCBI Taxonomy" id="156174"/>
    <lineage>
        <taxon>Eukaryota</taxon>
        <taxon>Haptista</taxon>
        <taxon>Haptophyta</taxon>
        <taxon>Prymnesiophyceae</taxon>
        <taxon>Prymnesiales</taxon>
        <taxon>Prymnesiaceae</taxon>
        <taxon>Haptolina</taxon>
    </lineage>
</organism>
<accession>A0A7S3B0P0</accession>
<sequence length="107" mass="11826">MDGLAGDRKSGQAVFREIQQIAVAKRVAFWESAVMKATVWSKVWALDTPRLLDMGEDLCRAVSNASVGALVCLSSTCHSLRMLALPRLQLQREQAVRALCWHAMRAA</sequence>
<dbReference type="EMBL" id="HBHX01039598">
    <property type="protein sequence ID" value="CAE0121267.1"/>
    <property type="molecule type" value="Transcribed_RNA"/>
</dbReference>
<gene>
    <name evidence="1" type="ORF">HERI1096_LOCUS21968</name>
</gene>